<dbReference type="EMBL" id="NIBU01000008">
    <property type="protein sequence ID" value="PHM37388.1"/>
    <property type="molecule type" value="Genomic_DNA"/>
</dbReference>
<protein>
    <submittedName>
        <fullName evidence="1">4-hydroxyphenylacetate 3-monooxygenase</fullName>
    </submittedName>
</protein>
<name>A0A2G0NRQ5_9GAMM</name>
<organism evidence="1 2">
    <name type="scientific">Xenorhabdus innexi</name>
    <dbReference type="NCBI Taxonomy" id="290109"/>
    <lineage>
        <taxon>Bacteria</taxon>
        <taxon>Pseudomonadati</taxon>
        <taxon>Pseudomonadota</taxon>
        <taxon>Gammaproteobacteria</taxon>
        <taxon>Enterobacterales</taxon>
        <taxon>Morganellaceae</taxon>
        <taxon>Xenorhabdus</taxon>
    </lineage>
</organism>
<dbReference type="RefSeq" id="WP_244903171.1">
    <property type="nucleotide sequence ID" value="NZ_CAWNQC010000281.1"/>
</dbReference>
<evidence type="ECO:0000313" key="2">
    <source>
        <dbReference type="Proteomes" id="UP000224871"/>
    </source>
</evidence>
<dbReference type="Proteomes" id="UP000224871">
    <property type="component" value="Unassembled WGS sequence"/>
</dbReference>
<evidence type="ECO:0000313" key="1">
    <source>
        <dbReference type="EMBL" id="PHM37388.1"/>
    </source>
</evidence>
<sequence>MVATGAALADEILVGTHKPLKKGVDERYAS</sequence>
<keyword evidence="2" id="KW-1185">Reference proteome</keyword>
<accession>A0A2G0NRQ5</accession>
<comment type="caution">
    <text evidence="1">The sequence shown here is derived from an EMBL/GenBank/DDBJ whole genome shotgun (WGS) entry which is preliminary data.</text>
</comment>
<gene>
    <name evidence="1" type="ORF">Xinn_01068</name>
</gene>
<proteinExistence type="predicted"/>
<reference evidence="1 2" key="1">
    <citation type="journal article" date="2017" name="Nat. Microbiol.">
        <title>Natural product diversity associated with the nematode symbionts Photorhabdus and Xenorhabdus.</title>
        <authorList>
            <person name="Tobias N.J."/>
            <person name="Wolff H."/>
            <person name="Djahanschiri B."/>
            <person name="Grundmann F."/>
            <person name="Kronenwerth M."/>
            <person name="Shi Y.M."/>
            <person name="Simonyi S."/>
            <person name="Grun P."/>
            <person name="Shapiro-Ilan D."/>
            <person name="Pidot S.J."/>
            <person name="Stinear T.P."/>
            <person name="Ebersberger I."/>
            <person name="Bode H.B."/>
        </authorList>
    </citation>
    <scope>NUCLEOTIDE SEQUENCE [LARGE SCALE GENOMIC DNA]</scope>
    <source>
        <strain evidence="1 2">DSM 16336</strain>
    </source>
</reference>